<dbReference type="Proteomes" id="UP000297280">
    <property type="component" value="Unassembled WGS sequence"/>
</dbReference>
<name>A0A4Z1KTV6_9HELO</name>
<evidence type="ECO:0000313" key="3">
    <source>
        <dbReference type="EMBL" id="TGO87936.1"/>
    </source>
</evidence>
<dbReference type="OrthoDB" id="2519291at2759"/>
<dbReference type="AlphaFoldDB" id="A0A4Z1KTV6"/>
<dbReference type="Pfam" id="PF07110">
    <property type="entry name" value="EthD"/>
    <property type="match status" value="1"/>
</dbReference>
<accession>A0A4Z1KTV6</accession>
<sequence>MPPLIQSAFQTRKPGLSPAEFNTYYETIYLPLLVSLQGSSFLKSHTRSYVIRTACDASSFDTSNSNYRASVYYGTDHQDIDYDIYSEMIFEDEKAFKAFEKVMLEDQQNFQGPGGLKVVGLEVLEATLRPSK</sequence>
<reference evidence="3 4" key="1">
    <citation type="submission" date="2017-12" db="EMBL/GenBank/DDBJ databases">
        <title>Comparative genomics of Botrytis spp.</title>
        <authorList>
            <person name="Valero-Jimenez C.A."/>
            <person name="Tapia P."/>
            <person name="Veloso J."/>
            <person name="Silva-Moreno E."/>
            <person name="Staats M."/>
            <person name="Valdes J.H."/>
            <person name="Van Kan J.A.L."/>
        </authorList>
    </citation>
    <scope>NUCLEOTIDE SEQUENCE [LARGE SCALE GENOMIC DNA]</scope>
    <source>
        <strain evidence="3 4">MUCL3349</strain>
    </source>
</reference>
<feature type="domain" description="EthD" evidence="2">
    <location>
        <begin position="13"/>
        <end position="100"/>
    </location>
</feature>
<dbReference type="EMBL" id="PQXO01000194">
    <property type="protein sequence ID" value="TGO87936.1"/>
    <property type="molecule type" value="Genomic_DNA"/>
</dbReference>
<dbReference type="SUPFAM" id="SSF54909">
    <property type="entry name" value="Dimeric alpha+beta barrel"/>
    <property type="match status" value="1"/>
</dbReference>
<dbReference type="GO" id="GO:0016491">
    <property type="term" value="F:oxidoreductase activity"/>
    <property type="evidence" value="ECO:0007669"/>
    <property type="project" value="InterPro"/>
</dbReference>
<dbReference type="STRING" id="87229.A0A4Z1KTV6"/>
<evidence type="ECO:0000256" key="1">
    <source>
        <dbReference type="ARBA" id="ARBA00005986"/>
    </source>
</evidence>
<comment type="similarity">
    <text evidence="1">Belongs to the tpcK family.</text>
</comment>
<evidence type="ECO:0000313" key="4">
    <source>
        <dbReference type="Proteomes" id="UP000297280"/>
    </source>
</evidence>
<dbReference type="InterPro" id="IPR009799">
    <property type="entry name" value="EthD_dom"/>
</dbReference>
<gene>
    <name evidence="3" type="ORF">BPOR_0194g00070</name>
</gene>
<comment type="caution">
    <text evidence="3">The sequence shown here is derived from an EMBL/GenBank/DDBJ whole genome shotgun (WGS) entry which is preliminary data.</text>
</comment>
<evidence type="ECO:0000259" key="2">
    <source>
        <dbReference type="Pfam" id="PF07110"/>
    </source>
</evidence>
<dbReference type="Gene3D" id="3.30.70.100">
    <property type="match status" value="1"/>
</dbReference>
<dbReference type="InterPro" id="IPR011008">
    <property type="entry name" value="Dimeric_a/b-barrel"/>
</dbReference>
<organism evidence="3 4">
    <name type="scientific">Botrytis porri</name>
    <dbReference type="NCBI Taxonomy" id="87229"/>
    <lineage>
        <taxon>Eukaryota</taxon>
        <taxon>Fungi</taxon>
        <taxon>Dikarya</taxon>
        <taxon>Ascomycota</taxon>
        <taxon>Pezizomycotina</taxon>
        <taxon>Leotiomycetes</taxon>
        <taxon>Helotiales</taxon>
        <taxon>Sclerotiniaceae</taxon>
        <taxon>Botrytis</taxon>
    </lineage>
</organism>
<protein>
    <recommendedName>
        <fullName evidence="2">EthD domain-containing protein</fullName>
    </recommendedName>
</protein>
<proteinExistence type="inferred from homology"/>
<keyword evidence="4" id="KW-1185">Reference proteome</keyword>